<accession>A0A366MBD8</accession>
<organism evidence="3 4">
    <name type="scientific">Candidatus Methanobinarius endosymbioticus</name>
    <dbReference type="NCBI Taxonomy" id="2006182"/>
    <lineage>
        <taxon>Archaea</taxon>
        <taxon>Methanobacteriati</taxon>
        <taxon>Methanobacteriota</taxon>
        <taxon>Methanomada group</taxon>
        <taxon>Methanobacteria</taxon>
        <taxon>Methanobacteriales</taxon>
        <taxon>Methanobacteriaceae</taxon>
        <taxon>Candidatus Methanobinarius</taxon>
    </lineage>
</organism>
<evidence type="ECO:0000313" key="3">
    <source>
        <dbReference type="EMBL" id="RBQ23357.1"/>
    </source>
</evidence>
<feature type="compositionally biased region" description="Low complexity" evidence="1">
    <location>
        <begin position="278"/>
        <end position="299"/>
    </location>
</feature>
<evidence type="ECO:0000313" key="4">
    <source>
        <dbReference type="Proteomes" id="UP000253099"/>
    </source>
</evidence>
<name>A0A366MBD8_9EURY</name>
<protein>
    <submittedName>
        <fullName evidence="3">Uncharacterized protein</fullName>
    </submittedName>
</protein>
<feature type="transmembrane region" description="Helical" evidence="2">
    <location>
        <begin position="135"/>
        <end position="152"/>
    </location>
</feature>
<evidence type="ECO:0000256" key="2">
    <source>
        <dbReference type="SAM" id="Phobius"/>
    </source>
</evidence>
<reference evidence="3 4" key="1">
    <citation type="submission" date="2018-06" db="EMBL/GenBank/DDBJ databases">
        <title>Genomic insight into two independent archaeal endosymbiosis events.</title>
        <authorList>
            <person name="Lind A.E."/>
            <person name="Lewis W.H."/>
            <person name="Spang A."/>
            <person name="Guy L."/>
            <person name="Embley M.T."/>
            <person name="Ettema T.J.G."/>
        </authorList>
    </citation>
    <scope>NUCLEOTIDE SEQUENCE [LARGE SCALE GENOMIC DNA]</scope>
    <source>
        <strain evidence="3">NOE</strain>
    </source>
</reference>
<feature type="transmembrane region" description="Helical" evidence="2">
    <location>
        <begin position="12"/>
        <end position="43"/>
    </location>
</feature>
<keyword evidence="4" id="KW-1185">Reference proteome</keyword>
<gene>
    <name evidence="3" type="ORF">ALNOE001_09180</name>
</gene>
<feature type="transmembrane region" description="Helical" evidence="2">
    <location>
        <begin position="172"/>
        <end position="190"/>
    </location>
</feature>
<keyword evidence="2" id="KW-0472">Membrane</keyword>
<comment type="caution">
    <text evidence="3">The sequence shown here is derived from an EMBL/GenBank/DDBJ whole genome shotgun (WGS) entry which is preliminary data.</text>
</comment>
<feature type="transmembrane region" description="Helical" evidence="2">
    <location>
        <begin position="109"/>
        <end position="126"/>
    </location>
</feature>
<evidence type="ECO:0000256" key="1">
    <source>
        <dbReference type="SAM" id="MobiDB-lite"/>
    </source>
</evidence>
<keyword evidence="2" id="KW-0812">Transmembrane</keyword>
<feature type="transmembrane region" description="Helical" evidence="2">
    <location>
        <begin position="63"/>
        <end position="89"/>
    </location>
</feature>
<proteinExistence type="predicted"/>
<dbReference type="EMBL" id="NIZT01000025">
    <property type="protein sequence ID" value="RBQ23357.1"/>
    <property type="molecule type" value="Genomic_DNA"/>
</dbReference>
<dbReference type="AlphaFoldDB" id="A0A366MBD8"/>
<dbReference type="Proteomes" id="UP000253099">
    <property type="component" value="Unassembled WGS sequence"/>
</dbReference>
<feature type="region of interest" description="Disordered" evidence="1">
    <location>
        <begin position="277"/>
        <end position="299"/>
    </location>
</feature>
<keyword evidence="2" id="KW-1133">Transmembrane helix</keyword>
<sequence>MSKSFDIVMAGLISGIVALTTSFLGVAGTVIGAVLGAILYQVLSIFVKEPLESTTIRRVENELVYIIPLILIAIFLVIFIVALLDSYTLYFPDFLEFFRQLEEITNNNLVRFMGIGLIVMGIYPLIHPKTIERKYGAIIFVSGIVLLVRGLLDLNIEFFYYYSEIFQSFDIILMVCVFLAVLFVIIKIFLESMSLYINRKKNNNNLENSDHIANENTAADNNLKVSKLDLKNRMEYFEGHYKYLNGENYRENNNNKNISSQNNEFDLEKTKNYRKNSIKSNSNRNNIKNNIKNNNINNDNIKNNIANNIDSNMNNNLDNNIDNKPTITNVNNNKTIKTSKTSTMSKNRKYFKK</sequence>